<evidence type="ECO:0000256" key="4">
    <source>
        <dbReference type="ARBA" id="ARBA00022840"/>
    </source>
</evidence>
<accession>A0A1J8PLI5</accession>
<dbReference type="InterPro" id="IPR011527">
    <property type="entry name" value="ABC1_TM_dom"/>
</dbReference>
<comment type="caution">
    <text evidence="10">The sequence shown here is derived from an EMBL/GenBank/DDBJ whole genome shotgun (WGS) entry which is preliminary data.</text>
</comment>
<feature type="transmembrane region" description="Helical" evidence="7">
    <location>
        <begin position="525"/>
        <end position="549"/>
    </location>
</feature>
<dbReference type="GO" id="GO:0015421">
    <property type="term" value="F:ABC-type oligopeptide transporter activity"/>
    <property type="evidence" value="ECO:0007669"/>
    <property type="project" value="TreeGrafter"/>
</dbReference>
<dbReference type="SUPFAM" id="SSF52540">
    <property type="entry name" value="P-loop containing nucleoside triphosphate hydrolases"/>
    <property type="match status" value="1"/>
</dbReference>
<comment type="subcellular location">
    <subcellularLocation>
        <location evidence="1">Membrane</location>
        <topology evidence="1">Multi-pass membrane protein</topology>
    </subcellularLocation>
</comment>
<dbReference type="InterPro" id="IPR003593">
    <property type="entry name" value="AAA+_ATPase"/>
</dbReference>
<keyword evidence="3" id="KW-0547">Nucleotide-binding</keyword>
<dbReference type="Pfam" id="PF00664">
    <property type="entry name" value="ABC_membrane"/>
    <property type="match status" value="1"/>
</dbReference>
<dbReference type="EMBL" id="LVVM01005658">
    <property type="protein sequence ID" value="OJA10014.1"/>
    <property type="molecule type" value="Genomic_DNA"/>
</dbReference>
<name>A0A1J8PLI5_9AGAM</name>
<keyword evidence="2 7" id="KW-0812">Transmembrane</keyword>
<feature type="domain" description="ABC transmembrane type-1" evidence="9">
    <location>
        <begin position="414"/>
        <end position="545"/>
    </location>
</feature>
<dbReference type="AlphaFoldDB" id="A0A1J8PLI5"/>
<dbReference type="OrthoDB" id="6500128at2759"/>
<evidence type="ECO:0000259" key="8">
    <source>
        <dbReference type="PROSITE" id="PS50893"/>
    </source>
</evidence>
<protein>
    <recommendedName>
        <fullName evidence="12">ABC transporter domain-containing protein</fullName>
    </recommendedName>
</protein>
<sequence>MSDSDLHLIGLSDEYAQPLLARERTFTANAATVMERAVSAIATVKAFNAAIHETRVLSGVLGHGKVAAAGLAGMISGAQQTSSKRRRQELRKLQPKPFNGELSLMDMSFTYPARPDFQVLRNVSMYLPAHETTYIIGSSGSRKLTLGAILMGAYTPTSGCVLLDEQDVRYIDTAYMSHHITGVAQGAASAPVFPGSLHENVALATVGRGRHSKDVSRGEVEEACRVAMLESWILGLDQGYDTLLSGTGAEGIQLSSGQRQRLALARAWIQDPDVLILNEATSALDPPIRSLIMAVIRRWRHNRTTIIITHDITTIEEQDFVYVMRNGSVIEQGFQSDLAQAGGEFTRMLRISGIFIGDDLHEYDAVAEILAAEDDDEHEPAEYRCTNPFAMQWPFALLRAVYPTIPAKPFAFSGLVICLLSGAMTPVFSFLLSRLIVLVSAGGSDASSINSYSGLVLGVAALDGLLLGSKFFVMETSATCWVTRLRDMAFSRILRQDKSWFDCPENGASRPTQVIVKDGDDARTLFAVVVSQIVAVGAMMTVGLIWAMAWECALHAPRN</sequence>
<dbReference type="PANTHER" id="PTHR43394">
    <property type="entry name" value="ATP-DEPENDENT PERMEASE MDL1, MITOCHONDRIAL"/>
    <property type="match status" value="1"/>
</dbReference>
<feature type="domain" description="ABC transporter" evidence="8">
    <location>
        <begin position="102"/>
        <end position="351"/>
    </location>
</feature>
<evidence type="ECO:0000256" key="5">
    <source>
        <dbReference type="ARBA" id="ARBA00022989"/>
    </source>
</evidence>
<keyword evidence="4" id="KW-0067">ATP-binding</keyword>
<dbReference type="InterPro" id="IPR003439">
    <property type="entry name" value="ABC_transporter-like_ATP-bd"/>
</dbReference>
<dbReference type="GO" id="GO:0016020">
    <property type="term" value="C:membrane"/>
    <property type="evidence" value="ECO:0007669"/>
    <property type="project" value="UniProtKB-SubCell"/>
</dbReference>
<dbReference type="Gene3D" id="3.40.50.300">
    <property type="entry name" value="P-loop containing nucleotide triphosphate hydrolases"/>
    <property type="match status" value="1"/>
</dbReference>
<evidence type="ECO:0000259" key="9">
    <source>
        <dbReference type="PROSITE" id="PS50929"/>
    </source>
</evidence>
<dbReference type="InterPro" id="IPR039421">
    <property type="entry name" value="Type_1_exporter"/>
</dbReference>
<dbReference type="PROSITE" id="PS50929">
    <property type="entry name" value="ABC_TM1F"/>
    <property type="match status" value="1"/>
</dbReference>
<evidence type="ECO:0000313" key="10">
    <source>
        <dbReference type="EMBL" id="OJA10014.1"/>
    </source>
</evidence>
<dbReference type="InterPro" id="IPR027417">
    <property type="entry name" value="P-loop_NTPase"/>
</dbReference>
<dbReference type="Pfam" id="PF00005">
    <property type="entry name" value="ABC_tran"/>
    <property type="match status" value="1"/>
</dbReference>
<dbReference type="Gene3D" id="1.20.1560.10">
    <property type="entry name" value="ABC transporter type 1, transmembrane domain"/>
    <property type="match status" value="1"/>
</dbReference>
<dbReference type="InterPro" id="IPR036640">
    <property type="entry name" value="ABC1_TM_sf"/>
</dbReference>
<dbReference type="Proteomes" id="UP000183567">
    <property type="component" value="Unassembled WGS sequence"/>
</dbReference>
<dbReference type="SMART" id="SM00382">
    <property type="entry name" value="AAA"/>
    <property type="match status" value="1"/>
</dbReference>
<dbReference type="PANTHER" id="PTHR43394:SF15">
    <property type="entry name" value="ALPHA-FACTOR-TRANSPORTING ATPASE"/>
    <property type="match status" value="1"/>
</dbReference>
<feature type="transmembrane region" description="Helical" evidence="7">
    <location>
        <begin position="410"/>
        <end position="437"/>
    </location>
</feature>
<organism evidence="10 11">
    <name type="scientific">Rhizopogon vesiculosus</name>
    <dbReference type="NCBI Taxonomy" id="180088"/>
    <lineage>
        <taxon>Eukaryota</taxon>
        <taxon>Fungi</taxon>
        <taxon>Dikarya</taxon>
        <taxon>Basidiomycota</taxon>
        <taxon>Agaricomycotina</taxon>
        <taxon>Agaricomycetes</taxon>
        <taxon>Agaricomycetidae</taxon>
        <taxon>Boletales</taxon>
        <taxon>Suillineae</taxon>
        <taxon>Rhizopogonaceae</taxon>
        <taxon>Rhizopogon</taxon>
    </lineage>
</organism>
<evidence type="ECO:0000256" key="3">
    <source>
        <dbReference type="ARBA" id="ARBA00022741"/>
    </source>
</evidence>
<dbReference type="PROSITE" id="PS50893">
    <property type="entry name" value="ABC_TRANSPORTER_2"/>
    <property type="match status" value="1"/>
</dbReference>
<reference evidence="10 11" key="1">
    <citation type="submission" date="2016-03" db="EMBL/GenBank/DDBJ databases">
        <title>Comparative genomics of the ectomycorrhizal sister species Rhizopogon vinicolor and Rhizopogon vesiculosus (Basidiomycota: Boletales) reveals a divergence of the mating type B locus.</title>
        <authorList>
            <person name="Mujic A.B."/>
            <person name="Kuo A."/>
            <person name="Tritt A."/>
            <person name="Lipzen A."/>
            <person name="Chen C."/>
            <person name="Johnson J."/>
            <person name="Sharma A."/>
            <person name="Barry K."/>
            <person name="Grigoriev I.V."/>
            <person name="Spatafora J.W."/>
        </authorList>
    </citation>
    <scope>NUCLEOTIDE SEQUENCE [LARGE SCALE GENOMIC DNA]</scope>
    <source>
        <strain evidence="10 11">AM-OR11-056</strain>
    </source>
</reference>
<gene>
    <name evidence="10" type="ORF">AZE42_12671</name>
</gene>
<evidence type="ECO:0000256" key="7">
    <source>
        <dbReference type="SAM" id="Phobius"/>
    </source>
</evidence>
<evidence type="ECO:0000256" key="1">
    <source>
        <dbReference type="ARBA" id="ARBA00004141"/>
    </source>
</evidence>
<proteinExistence type="predicted"/>
<keyword evidence="11" id="KW-1185">Reference proteome</keyword>
<dbReference type="GO" id="GO:0005524">
    <property type="term" value="F:ATP binding"/>
    <property type="evidence" value="ECO:0007669"/>
    <property type="project" value="UniProtKB-KW"/>
</dbReference>
<evidence type="ECO:0000313" key="11">
    <source>
        <dbReference type="Proteomes" id="UP000183567"/>
    </source>
</evidence>
<evidence type="ECO:0008006" key="12">
    <source>
        <dbReference type="Google" id="ProtNLM"/>
    </source>
</evidence>
<dbReference type="InterPro" id="IPR017871">
    <property type="entry name" value="ABC_transporter-like_CS"/>
</dbReference>
<keyword evidence="6 7" id="KW-0472">Membrane</keyword>
<evidence type="ECO:0000256" key="6">
    <source>
        <dbReference type="ARBA" id="ARBA00023136"/>
    </source>
</evidence>
<dbReference type="SUPFAM" id="SSF90123">
    <property type="entry name" value="ABC transporter transmembrane region"/>
    <property type="match status" value="1"/>
</dbReference>
<dbReference type="PROSITE" id="PS00211">
    <property type="entry name" value="ABC_TRANSPORTER_1"/>
    <property type="match status" value="1"/>
</dbReference>
<dbReference type="GO" id="GO:0016887">
    <property type="term" value="F:ATP hydrolysis activity"/>
    <property type="evidence" value="ECO:0007669"/>
    <property type="project" value="InterPro"/>
</dbReference>
<keyword evidence="5 7" id="KW-1133">Transmembrane helix</keyword>
<dbReference type="STRING" id="180088.A0A1J8PLI5"/>
<evidence type="ECO:0000256" key="2">
    <source>
        <dbReference type="ARBA" id="ARBA00022692"/>
    </source>
</evidence>